<dbReference type="AlphaFoldDB" id="A0A0C9MF56"/>
<sequence>MLHCHTSFTFKHCDEHPILKILLLMQMLPSSTVYPKVAIHFSVFEKLMSLKMSGYMSNHAFVKSQNNDNFLLANYDTTKFKFLNNGLFNSCQILYRSIKAHVLNDVYHVKNRIEDIGCHACHNSERVGVVLDGNFQMKRKNNQKIIENNEEHPSILSTTVDVDQLFGSKEEVEKYENEKDDCKDEACGLDEVENSFKAYGNNSRKKGSDRFDELGLFSMNCARHGIPMRLYDIYGGEATLLHVSIICLCKQKLEACIPELRNRDPLYLVTVFHAYAHSMHCQVEFHPRVVDGSGYTDGEGVERFWSICNRFSGMTRSMSKYNRKALITDVVSYFRQSKMLEIPIQVFKKYSKALEKINHLNITNKNYTELKKQWDEHVALLSTPATTNGISRVWRRLLLAIGKMHSHQEGN</sequence>
<dbReference type="PANTHER" id="PTHR33096:SF1">
    <property type="entry name" value="CXC1-LIKE CYSTEINE CLUSTER ASSOCIATED WITH KDZ TRANSPOSASES DOMAIN-CONTAINING PROTEIN"/>
    <property type="match status" value="1"/>
</dbReference>
<dbReference type="EMBL" id="DF836545">
    <property type="protein sequence ID" value="GAN09281.1"/>
    <property type="molecule type" value="Genomic_DNA"/>
</dbReference>
<dbReference type="STRING" id="91626.A0A0C9MF56"/>
<dbReference type="PANTHER" id="PTHR33096">
    <property type="entry name" value="CXC2 DOMAIN-CONTAINING PROTEIN"/>
    <property type="match status" value="1"/>
</dbReference>
<reference evidence="1" key="1">
    <citation type="submission" date="2014-09" db="EMBL/GenBank/DDBJ databases">
        <title>Draft genome sequence of an oleaginous Mucoromycotina fungus Mucor ambiguus NBRC6742.</title>
        <authorList>
            <person name="Takeda I."/>
            <person name="Yamane N."/>
            <person name="Morita T."/>
            <person name="Tamano K."/>
            <person name="Machida M."/>
            <person name="Baker S."/>
            <person name="Koike H."/>
        </authorList>
    </citation>
    <scope>NUCLEOTIDE SEQUENCE</scope>
    <source>
        <strain evidence="1">NBRC 6742</strain>
    </source>
</reference>
<organism evidence="1">
    <name type="scientific">Mucor ambiguus</name>
    <dbReference type="NCBI Taxonomy" id="91626"/>
    <lineage>
        <taxon>Eukaryota</taxon>
        <taxon>Fungi</taxon>
        <taxon>Fungi incertae sedis</taxon>
        <taxon>Mucoromycota</taxon>
        <taxon>Mucoromycotina</taxon>
        <taxon>Mucoromycetes</taxon>
        <taxon>Mucorales</taxon>
        <taxon>Mucorineae</taxon>
        <taxon>Mucoraceae</taxon>
        <taxon>Mucor</taxon>
    </lineage>
</organism>
<evidence type="ECO:0000313" key="2">
    <source>
        <dbReference type="Proteomes" id="UP000053815"/>
    </source>
</evidence>
<dbReference type="Proteomes" id="UP000053815">
    <property type="component" value="Unassembled WGS sequence"/>
</dbReference>
<name>A0A0C9MF56_9FUNG</name>
<proteinExistence type="predicted"/>
<dbReference type="InterPro" id="IPR040521">
    <property type="entry name" value="KDZ"/>
</dbReference>
<protein>
    <recommendedName>
        <fullName evidence="3">CxC1-like cysteine cluster associated with KDZ transposases domain-containing protein</fullName>
    </recommendedName>
</protein>
<accession>A0A0C9MF56</accession>
<dbReference type="OrthoDB" id="2252406at2759"/>
<dbReference type="Pfam" id="PF18758">
    <property type="entry name" value="KDZ"/>
    <property type="match status" value="1"/>
</dbReference>
<gene>
    <name evidence="1" type="ORF">MAM1_0256c08806</name>
</gene>
<evidence type="ECO:0000313" key="1">
    <source>
        <dbReference type="EMBL" id="GAN09281.1"/>
    </source>
</evidence>
<keyword evidence="2" id="KW-1185">Reference proteome</keyword>
<evidence type="ECO:0008006" key="3">
    <source>
        <dbReference type="Google" id="ProtNLM"/>
    </source>
</evidence>